<feature type="transmembrane region" description="Helical" evidence="1">
    <location>
        <begin position="125"/>
        <end position="143"/>
    </location>
</feature>
<feature type="transmembrane region" description="Helical" evidence="1">
    <location>
        <begin position="179"/>
        <end position="200"/>
    </location>
</feature>
<dbReference type="PANTHER" id="PTHR22911">
    <property type="entry name" value="ACYL-MALONYL CONDENSING ENZYME-RELATED"/>
    <property type="match status" value="1"/>
</dbReference>
<evidence type="ECO:0000313" key="3">
    <source>
        <dbReference type="EMBL" id="CTQ50227.1"/>
    </source>
</evidence>
<dbReference type="STRING" id="420998.JDO7802_02247"/>
<gene>
    <name evidence="3" type="ORF">JDO7802_02247</name>
</gene>
<sequence>MNDNLRGACFMMGSMATFTCNDAIIKFVAQGMPTFQMVFLRGVAATALLLALAHATGALSKPIPRGDWKWVIGRSLAEVVSFFPFILALTHMPLANVTAILQVLPLAITAAGAVFLGERVGWRRWTAISVGFAGVLLIVRPGGADFDRWSLVALAAVVTITARELLTRRLSPDVPSLKVAIFTAVGVMGLGLAISLPSGWASVTPANWALIALASVFIIGGYLFSIMAMRVGEVAAVTPFRYTALIWGLLLGWAIFGEWPKPLTLIGAVMVVGTGLYTLLREGRRAPAPLPNAPR</sequence>
<feature type="domain" description="EamA" evidence="2">
    <location>
        <begin position="6"/>
        <end position="139"/>
    </location>
</feature>
<dbReference type="RefSeq" id="WP_055085577.1">
    <property type="nucleotide sequence ID" value="NZ_CXSU01000012.1"/>
</dbReference>
<name>A0A0M6YLS5_9RHOB</name>
<feature type="transmembrane region" description="Helical" evidence="1">
    <location>
        <begin position="262"/>
        <end position="280"/>
    </location>
</feature>
<feature type="transmembrane region" description="Helical" evidence="1">
    <location>
        <begin position="206"/>
        <end position="228"/>
    </location>
</feature>
<dbReference type="InterPro" id="IPR037185">
    <property type="entry name" value="EmrE-like"/>
</dbReference>
<dbReference type="InterPro" id="IPR000620">
    <property type="entry name" value="EamA_dom"/>
</dbReference>
<dbReference type="Gene3D" id="1.10.3730.20">
    <property type="match status" value="1"/>
</dbReference>
<organism evidence="3 4">
    <name type="scientific">Jannaschia donghaensis</name>
    <dbReference type="NCBI Taxonomy" id="420998"/>
    <lineage>
        <taxon>Bacteria</taxon>
        <taxon>Pseudomonadati</taxon>
        <taxon>Pseudomonadota</taxon>
        <taxon>Alphaproteobacteria</taxon>
        <taxon>Rhodobacterales</taxon>
        <taxon>Roseobacteraceae</taxon>
        <taxon>Jannaschia</taxon>
    </lineage>
</organism>
<evidence type="ECO:0000313" key="4">
    <source>
        <dbReference type="Proteomes" id="UP000049222"/>
    </source>
</evidence>
<protein>
    <submittedName>
        <fullName evidence="3">Carboxylate/amino acid/amine transporter</fullName>
    </submittedName>
</protein>
<feature type="transmembrane region" description="Helical" evidence="1">
    <location>
        <begin position="149"/>
        <end position="167"/>
    </location>
</feature>
<feature type="domain" description="EamA" evidence="2">
    <location>
        <begin position="149"/>
        <end position="273"/>
    </location>
</feature>
<keyword evidence="1" id="KW-1133">Transmembrane helix</keyword>
<dbReference type="EMBL" id="CXSU01000012">
    <property type="protein sequence ID" value="CTQ50227.1"/>
    <property type="molecule type" value="Genomic_DNA"/>
</dbReference>
<feature type="transmembrane region" description="Helical" evidence="1">
    <location>
        <begin position="240"/>
        <end position="256"/>
    </location>
</feature>
<dbReference type="PANTHER" id="PTHR22911:SF135">
    <property type="entry name" value="BLR4310 PROTEIN"/>
    <property type="match status" value="1"/>
</dbReference>
<dbReference type="SUPFAM" id="SSF103481">
    <property type="entry name" value="Multidrug resistance efflux transporter EmrE"/>
    <property type="match status" value="2"/>
</dbReference>
<dbReference type="OrthoDB" id="7165334at2"/>
<keyword evidence="4" id="KW-1185">Reference proteome</keyword>
<evidence type="ECO:0000256" key="1">
    <source>
        <dbReference type="SAM" id="Phobius"/>
    </source>
</evidence>
<dbReference type="Pfam" id="PF00892">
    <property type="entry name" value="EamA"/>
    <property type="match status" value="2"/>
</dbReference>
<accession>A0A0M6YLS5</accession>
<feature type="transmembrane region" description="Helical" evidence="1">
    <location>
        <begin position="95"/>
        <end position="116"/>
    </location>
</feature>
<dbReference type="AlphaFoldDB" id="A0A0M6YLS5"/>
<keyword evidence="1" id="KW-0472">Membrane</keyword>
<evidence type="ECO:0000259" key="2">
    <source>
        <dbReference type="Pfam" id="PF00892"/>
    </source>
</evidence>
<dbReference type="GO" id="GO:0016020">
    <property type="term" value="C:membrane"/>
    <property type="evidence" value="ECO:0007669"/>
    <property type="project" value="InterPro"/>
</dbReference>
<feature type="transmembrane region" description="Helical" evidence="1">
    <location>
        <begin position="38"/>
        <end position="59"/>
    </location>
</feature>
<keyword evidence="1" id="KW-0812">Transmembrane</keyword>
<proteinExistence type="predicted"/>
<dbReference type="Proteomes" id="UP000049222">
    <property type="component" value="Unassembled WGS sequence"/>
</dbReference>
<reference evidence="3 4" key="1">
    <citation type="submission" date="2015-07" db="EMBL/GenBank/DDBJ databases">
        <authorList>
            <person name="Noorani M."/>
        </authorList>
    </citation>
    <scope>NUCLEOTIDE SEQUENCE [LARGE SCALE GENOMIC DNA]</scope>
    <source>
        <strain evidence="3 4">CECT 7802</strain>
    </source>
</reference>